<dbReference type="GO" id="GO:0022857">
    <property type="term" value="F:transmembrane transporter activity"/>
    <property type="evidence" value="ECO:0007669"/>
    <property type="project" value="InterPro"/>
</dbReference>
<feature type="transmembrane region" description="Helical" evidence="8">
    <location>
        <begin position="76"/>
        <end position="99"/>
    </location>
</feature>
<keyword evidence="7 8" id="KW-0472">Membrane</keyword>
<dbReference type="InterPro" id="IPR050549">
    <property type="entry name" value="MFS_Trehalose_Transporter"/>
</dbReference>
<dbReference type="InterPro" id="IPR036259">
    <property type="entry name" value="MFS_trans_sf"/>
</dbReference>
<dbReference type="EMBL" id="LR881469">
    <property type="protein sequence ID" value="CAD5327118.1"/>
    <property type="molecule type" value="Genomic_DNA"/>
</dbReference>
<keyword evidence="5 8" id="KW-0812">Transmembrane</keyword>
<accession>A0A7G2EXG1</accession>
<feature type="domain" description="Major facilitator superfamily (MFS) profile" evidence="9">
    <location>
        <begin position="1"/>
        <end position="398"/>
    </location>
</feature>
<organism evidence="10 11">
    <name type="scientific">Arabidopsis thaliana</name>
    <name type="common">Mouse-ear cress</name>
    <dbReference type="NCBI Taxonomy" id="3702"/>
    <lineage>
        <taxon>Eukaryota</taxon>
        <taxon>Viridiplantae</taxon>
        <taxon>Streptophyta</taxon>
        <taxon>Embryophyta</taxon>
        <taxon>Tracheophyta</taxon>
        <taxon>Spermatophyta</taxon>
        <taxon>Magnoliopsida</taxon>
        <taxon>eudicotyledons</taxon>
        <taxon>Gunneridae</taxon>
        <taxon>Pentapetalae</taxon>
        <taxon>rosids</taxon>
        <taxon>malvids</taxon>
        <taxon>Brassicales</taxon>
        <taxon>Brassicaceae</taxon>
        <taxon>Camelineae</taxon>
        <taxon>Arabidopsis</taxon>
    </lineage>
</organism>
<evidence type="ECO:0000256" key="1">
    <source>
        <dbReference type="ARBA" id="ARBA00004141"/>
    </source>
</evidence>
<sequence length="420" mass="45580">MAEEGLLLPASSSSSLLSEISNACTRPFVLAFIVGSCGAFAFGCIYSLFGSILTVGLILGALICGKLTDLVGRVKTIWITNILFVIGWFAIAFAKGVWLLDLGRLLQGISIGISVYLGPVYITEIAPRNLRGAASSFAQLFAGVGISVFYALGTIVAWRNLAILGCIPSLMVLPLLFFIPESPRWLAKVGREMEVEAVLLSLRGEKSDVSDEAAEILEYTEHVKQQQDIDDRGFFKLFQRKYAYSLTIGVVLIALPQLGGLNGYSFYTDSIFISTGFSSWNVLGLSYHSHFILLEGMENHCWETGTPVLALFSVMVYFGSYGSGMGSIPWIIASEIYPVDVKGAAGTMCNLVSSISAWLVAYSFSYLLQWSSTGTFLMFATVAGLGFVFIAKLVPETKGKSLEEIQSLFTDSPPQDSTIF</sequence>
<feature type="transmembrane region" description="Helical" evidence="8">
    <location>
        <begin position="134"/>
        <end position="155"/>
    </location>
</feature>
<keyword evidence="6 8" id="KW-1133">Transmembrane helix</keyword>
<name>A0A7G2EXG1_ARATH</name>
<feature type="transmembrane region" description="Helical" evidence="8">
    <location>
        <begin position="242"/>
        <end position="260"/>
    </location>
</feature>
<dbReference type="InterPro" id="IPR005829">
    <property type="entry name" value="Sugar_transporter_CS"/>
</dbReference>
<evidence type="ECO:0000313" key="10">
    <source>
        <dbReference type="EMBL" id="CAD5327118.1"/>
    </source>
</evidence>
<evidence type="ECO:0000313" key="11">
    <source>
        <dbReference type="Proteomes" id="UP000516314"/>
    </source>
</evidence>
<dbReference type="InterPro" id="IPR020846">
    <property type="entry name" value="MFS_dom"/>
</dbReference>
<evidence type="ECO:0000256" key="4">
    <source>
        <dbReference type="ARBA" id="ARBA00022597"/>
    </source>
</evidence>
<keyword evidence="4" id="KW-0762">Sugar transport</keyword>
<feature type="transmembrane region" description="Helical" evidence="8">
    <location>
        <begin position="105"/>
        <end position="122"/>
    </location>
</feature>
<dbReference type="InterPro" id="IPR003663">
    <property type="entry name" value="Sugar/inositol_transpt"/>
</dbReference>
<evidence type="ECO:0000259" key="9">
    <source>
        <dbReference type="PROSITE" id="PS50850"/>
    </source>
</evidence>
<reference evidence="10 11" key="1">
    <citation type="submission" date="2020-09" db="EMBL/GenBank/DDBJ databases">
        <authorList>
            <person name="Ashkenazy H."/>
        </authorList>
    </citation>
    <scope>NUCLEOTIDE SEQUENCE [LARGE SCALE GENOMIC DNA]</scope>
    <source>
        <strain evidence="11">cv. Cdm-0</strain>
    </source>
</reference>
<dbReference type="PANTHER" id="PTHR48021:SF70">
    <property type="entry name" value="SUGAR TRANSPORTER ERD6-LIKE 15"/>
    <property type="match status" value="1"/>
</dbReference>
<dbReference type="PANTHER" id="PTHR48021">
    <property type="match status" value="1"/>
</dbReference>
<comment type="subcellular location">
    <subcellularLocation>
        <location evidence="1">Membrane</location>
        <topology evidence="1">Multi-pass membrane protein</topology>
    </subcellularLocation>
</comment>
<evidence type="ECO:0000256" key="2">
    <source>
        <dbReference type="ARBA" id="ARBA00010992"/>
    </source>
</evidence>
<dbReference type="PROSITE" id="PS50850">
    <property type="entry name" value="MFS"/>
    <property type="match status" value="1"/>
</dbReference>
<dbReference type="InterPro" id="IPR005828">
    <property type="entry name" value="MFS_sugar_transport-like"/>
</dbReference>
<feature type="transmembrane region" description="Helical" evidence="8">
    <location>
        <begin position="308"/>
        <end position="332"/>
    </location>
</feature>
<evidence type="ECO:0000256" key="8">
    <source>
        <dbReference type="SAM" id="Phobius"/>
    </source>
</evidence>
<feature type="transmembrane region" description="Helical" evidence="8">
    <location>
        <begin position="161"/>
        <end position="179"/>
    </location>
</feature>
<protein>
    <submittedName>
        <fullName evidence="10">(thale cress) hypothetical protein</fullName>
    </submittedName>
</protein>
<dbReference type="Gene3D" id="1.20.1250.20">
    <property type="entry name" value="MFS general substrate transporter like domains"/>
    <property type="match status" value="1"/>
</dbReference>
<dbReference type="Proteomes" id="UP000516314">
    <property type="component" value="Chromosome 4"/>
</dbReference>
<feature type="transmembrane region" description="Helical" evidence="8">
    <location>
        <begin position="376"/>
        <end position="394"/>
    </location>
</feature>
<evidence type="ECO:0000256" key="5">
    <source>
        <dbReference type="ARBA" id="ARBA00022692"/>
    </source>
</evidence>
<evidence type="ECO:0000256" key="7">
    <source>
        <dbReference type="ARBA" id="ARBA00023136"/>
    </source>
</evidence>
<dbReference type="PRINTS" id="PR00171">
    <property type="entry name" value="SUGRTRNSPORT"/>
</dbReference>
<comment type="similarity">
    <text evidence="2">Belongs to the major facilitator superfamily. Sugar transporter (TC 2.A.1.1) family.</text>
</comment>
<dbReference type="AlphaFoldDB" id="A0A7G2EXG1"/>
<gene>
    <name evidence="10" type="ORF">AT9943_LOCUS14833</name>
</gene>
<dbReference type="SUPFAM" id="SSF103473">
    <property type="entry name" value="MFS general substrate transporter"/>
    <property type="match status" value="1"/>
</dbReference>
<keyword evidence="3" id="KW-0813">Transport</keyword>
<dbReference type="GO" id="GO:0016020">
    <property type="term" value="C:membrane"/>
    <property type="evidence" value="ECO:0007669"/>
    <property type="project" value="UniProtKB-SubCell"/>
</dbReference>
<dbReference type="Pfam" id="PF00083">
    <property type="entry name" value="Sugar_tr"/>
    <property type="match status" value="2"/>
</dbReference>
<dbReference type="PROSITE" id="PS00217">
    <property type="entry name" value="SUGAR_TRANSPORT_2"/>
    <property type="match status" value="1"/>
</dbReference>
<feature type="transmembrane region" description="Helical" evidence="8">
    <location>
        <begin position="39"/>
        <end position="64"/>
    </location>
</feature>
<proteinExistence type="inferred from homology"/>
<evidence type="ECO:0000256" key="3">
    <source>
        <dbReference type="ARBA" id="ARBA00022448"/>
    </source>
</evidence>
<feature type="transmembrane region" description="Helical" evidence="8">
    <location>
        <begin position="266"/>
        <end position="287"/>
    </location>
</feature>
<evidence type="ECO:0000256" key="6">
    <source>
        <dbReference type="ARBA" id="ARBA00022989"/>
    </source>
</evidence>